<reference evidence="4" key="1">
    <citation type="journal article" date="2019" name="Int. J. Syst. Evol. Microbiol.">
        <title>The Global Catalogue of Microorganisms (GCM) 10K type strain sequencing project: providing services to taxonomists for standard genome sequencing and annotation.</title>
        <authorList>
            <consortium name="The Broad Institute Genomics Platform"/>
            <consortium name="The Broad Institute Genome Sequencing Center for Infectious Disease"/>
            <person name="Wu L."/>
            <person name="Ma J."/>
        </authorList>
    </citation>
    <scope>NUCLEOTIDE SEQUENCE [LARGE SCALE GENOMIC DNA]</scope>
    <source>
        <strain evidence="4">CGMCC 1.12237</strain>
    </source>
</reference>
<dbReference type="CDD" id="cd03507">
    <property type="entry name" value="Delta12-FADS-like"/>
    <property type="match status" value="1"/>
</dbReference>
<evidence type="ECO:0000256" key="1">
    <source>
        <dbReference type="SAM" id="Phobius"/>
    </source>
</evidence>
<sequence length="350" mass="40879">MSKLRNLKKEISHYEHSNTKSSVMQMLNTFIPFIVLWFLAYKSLSISYFLTLAICIVAAGFLVRIFIIFHDCCHGSFFKKRKSNMILGTIAGILTFCPFEQWKRSHAIHHATSSNLNKRGTGDVWVMTVKEYLAASKLQKIGYRLYRNPFVMFVLGPIYIFLVSYRFNVKNARRREKINTYITNISIVVLIIIFCVTLGWQDFLLVQGPIFFLAGSLGIWLFYVQHQFEDSYFENQENWDFVKAAIDGSSYYKLPKVLQWLTGNIGFHHIHHLSPRIPNYYLEEVHNKNEALQEATTITLKTSLKSLHFRLWDEENKKFIGFKDIKNVMEKVSKDNERKLSTNVSTVKNP</sequence>
<dbReference type="PANTHER" id="PTHR19353">
    <property type="entry name" value="FATTY ACID DESATURASE 2"/>
    <property type="match status" value="1"/>
</dbReference>
<proteinExistence type="predicted"/>
<feature type="transmembrane region" description="Helical" evidence="1">
    <location>
        <begin position="150"/>
        <end position="169"/>
    </location>
</feature>
<feature type="transmembrane region" description="Helical" evidence="1">
    <location>
        <begin position="85"/>
        <end position="102"/>
    </location>
</feature>
<feature type="transmembrane region" description="Helical" evidence="1">
    <location>
        <begin position="21"/>
        <end position="40"/>
    </location>
</feature>
<name>A0ABW0LCK3_9BACI</name>
<feature type="transmembrane region" description="Helical" evidence="1">
    <location>
        <begin position="206"/>
        <end position="224"/>
    </location>
</feature>
<dbReference type="RefSeq" id="WP_382346898.1">
    <property type="nucleotide sequence ID" value="NZ_JBHSMC010000001.1"/>
</dbReference>
<feature type="domain" description="Fatty acid desaturase" evidence="2">
    <location>
        <begin position="50"/>
        <end position="291"/>
    </location>
</feature>
<gene>
    <name evidence="3" type="ORF">ACFPM4_01565</name>
</gene>
<evidence type="ECO:0000259" key="2">
    <source>
        <dbReference type="Pfam" id="PF00487"/>
    </source>
</evidence>
<organism evidence="3 4">
    <name type="scientific">Lederbergia graminis</name>
    <dbReference type="NCBI Taxonomy" id="735518"/>
    <lineage>
        <taxon>Bacteria</taxon>
        <taxon>Bacillati</taxon>
        <taxon>Bacillota</taxon>
        <taxon>Bacilli</taxon>
        <taxon>Bacillales</taxon>
        <taxon>Bacillaceae</taxon>
        <taxon>Lederbergia</taxon>
    </lineage>
</organism>
<evidence type="ECO:0000313" key="4">
    <source>
        <dbReference type="Proteomes" id="UP001596147"/>
    </source>
</evidence>
<dbReference type="EMBL" id="JBHSMC010000001">
    <property type="protein sequence ID" value="MFC5463434.1"/>
    <property type="molecule type" value="Genomic_DNA"/>
</dbReference>
<protein>
    <submittedName>
        <fullName evidence="3">Fatty acid desaturase</fullName>
        <ecNumber evidence="3">1.14.19.-</ecNumber>
    </submittedName>
</protein>
<keyword evidence="1" id="KW-0812">Transmembrane</keyword>
<keyword evidence="4" id="KW-1185">Reference proteome</keyword>
<dbReference type="Proteomes" id="UP001596147">
    <property type="component" value="Unassembled WGS sequence"/>
</dbReference>
<dbReference type="EC" id="1.14.19.-" evidence="3"/>
<dbReference type="GO" id="GO:0016491">
    <property type="term" value="F:oxidoreductase activity"/>
    <property type="evidence" value="ECO:0007669"/>
    <property type="project" value="UniProtKB-KW"/>
</dbReference>
<evidence type="ECO:0000313" key="3">
    <source>
        <dbReference type="EMBL" id="MFC5463434.1"/>
    </source>
</evidence>
<dbReference type="InterPro" id="IPR012171">
    <property type="entry name" value="Fatty_acid_desaturase"/>
</dbReference>
<feature type="transmembrane region" description="Helical" evidence="1">
    <location>
        <begin position="46"/>
        <end position="73"/>
    </location>
</feature>
<comment type="caution">
    <text evidence="3">The sequence shown here is derived from an EMBL/GenBank/DDBJ whole genome shotgun (WGS) entry which is preliminary data.</text>
</comment>
<dbReference type="PANTHER" id="PTHR19353:SF73">
    <property type="entry name" value="FATTY ACID DESATURASE"/>
    <property type="match status" value="1"/>
</dbReference>
<accession>A0ABW0LCK3</accession>
<keyword evidence="1" id="KW-1133">Transmembrane helix</keyword>
<dbReference type="InterPro" id="IPR005804">
    <property type="entry name" value="FA_desaturase_dom"/>
</dbReference>
<feature type="transmembrane region" description="Helical" evidence="1">
    <location>
        <begin position="181"/>
        <end position="200"/>
    </location>
</feature>
<keyword evidence="3" id="KW-0560">Oxidoreductase</keyword>
<dbReference type="Pfam" id="PF00487">
    <property type="entry name" value="FA_desaturase"/>
    <property type="match status" value="1"/>
</dbReference>
<keyword evidence="1" id="KW-0472">Membrane</keyword>